<dbReference type="RefSeq" id="WP_344663970.1">
    <property type="nucleotide sequence ID" value="NZ_BAAAQN010000003.1"/>
</dbReference>
<comment type="caution">
    <text evidence="1">The sequence shown here is derived from an EMBL/GenBank/DDBJ whole genome shotgun (WGS) entry which is preliminary data.</text>
</comment>
<keyword evidence="2" id="KW-1185">Reference proteome</keyword>
<gene>
    <name evidence="1" type="ORF">GCM10009839_06660</name>
</gene>
<organism evidence="1 2">
    <name type="scientific">Catenulispora yoronensis</name>
    <dbReference type="NCBI Taxonomy" id="450799"/>
    <lineage>
        <taxon>Bacteria</taxon>
        <taxon>Bacillati</taxon>
        <taxon>Actinomycetota</taxon>
        <taxon>Actinomycetes</taxon>
        <taxon>Catenulisporales</taxon>
        <taxon>Catenulisporaceae</taxon>
        <taxon>Catenulispora</taxon>
    </lineage>
</organism>
<accession>A0ABN2TM95</accession>
<sequence length="140" mass="15828">MGASGWGYREKFQDDIATTFAALQAVTFDGSEYNEHCATLEDLWADEEFMETIGTHSILDIYRLVAPETPRDRLYYNNMRPLTDDELMAAFECPRPTLATFQEAEDAGRLPFDGRWNGCCAVIYKGGKPDEVAFWGYSGD</sequence>
<protein>
    <submittedName>
        <fullName evidence="1">Uncharacterized protein</fullName>
    </submittedName>
</protein>
<dbReference type="Proteomes" id="UP001500751">
    <property type="component" value="Unassembled WGS sequence"/>
</dbReference>
<proteinExistence type="predicted"/>
<evidence type="ECO:0000313" key="1">
    <source>
        <dbReference type="EMBL" id="GAA2014407.1"/>
    </source>
</evidence>
<evidence type="ECO:0000313" key="2">
    <source>
        <dbReference type="Proteomes" id="UP001500751"/>
    </source>
</evidence>
<name>A0ABN2TM95_9ACTN</name>
<reference evidence="1 2" key="1">
    <citation type="journal article" date="2019" name="Int. J. Syst. Evol. Microbiol.">
        <title>The Global Catalogue of Microorganisms (GCM) 10K type strain sequencing project: providing services to taxonomists for standard genome sequencing and annotation.</title>
        <authorList>
            <consortium name="The Broad Institute Genomics Platform"/>
            <consortium name="The Broad Institute Genome Sequencing Center for Infectious Disease"/>
            <person name="Wu L."/>
            <person name="Ma J."/>
        </authorList>
    </citation>
    <scope>NUCLEOTIDE SEQUENCE [LARGE SCALE GENOMIC DNA]</scope>
    <source>
        <strain evidence="1 2">JCM 16014</strain>
    </source>
</reference>
<dbReference type="EMBL" id="BAAAQN010000003">
    <property type="protein sequence ID" value="GAA2014407.1"/>
    <property type="molecule type" value="Genomic_DNA"/>
</dbReference>